<dbReference type="Proteomes" id="UP000187012">
    <property type="component" value="Unassembled WGS sequence"/>
</dbReference>
<organism evidence="1 2">
    <name type="scientific">Paraburkholderia ribeironis</name>
    <dbReference type="NCBI Taxonomy" id="1247936"/>
    <lineage>
        <taxon>Bacteria</taxon>
        <taxon>Pseudomonadati</taxon>
        <taxon>Pseudomonadota</taxon>
        <taxon>Betaproteobacteria</taxon>
        <taxon>Burkholderiales</taxon>
        <taxon>Burkholderiaceae</taxon>
        <taxon>Paraburkholderia</taxon>
    </lineage>
</organism>
<sequence>MKNLIFERHVGASSERVGVRLYRVTTGFIAERFLVQGNQTVAVQVLPMSVRADFEGFALADPHYSTMRAIYGEVRRLVWGRHVDEAC</sequence>
<proteinExistence type="predicted"/>
<dbReference type="STRING" id="1247936.BN2475_170034"/>
<dbReference type="AlphaFoldDB" id="A0A1N7RUG5"/>
<dbReference type="EMBL" id="CYGX02000017">
    <property type="protein sequence ID" value="SIT38744.1"/>
    <property type="molecule type" value="Genomic_DNA"/>
</dbReference>
<keyword evidence="2" id="KW-1185">Reference proteome</keyword>
<evidence type="ECO:0000313" key="1">
    <source>
        <dbReference type="EMBL" id="SIT38744.1"/>
    </source>
</evidence>
<reference evidence="1 2" key="1">
    <citation type="submission" date="2016-12" db="EMBL/GenBank/DDBJ databases">
        <authorList>
            <person name="Song W.-J."/>
            <person name="Kurnit D.M."/>
        </authorList>
    </citation>
    <scope>NUCLEOTIDE SEQUENCE [LARGE SCALE GENOMIC DNA]</scope>
    <source>
        <strain evidence="1 2">STM7296</strain>
    </source>
</reference>
<evidence type="ECO:0000313" key="2">
    <source>
        <dbReference type="Proteomes" id="UP000187012"/>
    </source>
</evidence>
<gene>
    <name evidence="1" type="ORF">BN2475_170034</name>
</gene>
<protein>
    <submittedName>
        <fullName evidence="1">ATP-dependent transcriptional regulator</fullName>
    </submittedName>
</protein>
<accession>A0A1N7RUG5</accession>
<name>A0A1N7RUG5_9BURK</name>